<evidence type="ECO:0000313" key="2">
    <source>
        <dbReference type="Proteomes" id="UP001317532"/>
    </source>
</evidence>
<reference evidence="1 2" key="1">
    <citation type="journal article" date="2022" name="ISME Commun">
        <title>Vulcanimicrobium alpinus gen. nov. sp. nov., the first cultivated representative of the candidate phylum 'Eremiobacterota', is a metabolically versatile aerobic anoxygenic phototroph.</title>
        <authorList>
            <person name="Yabe S."/>
            <person name="Muto K."/>
            <person name="Abe K."/>
            <person name="Yokota A."/>
            <person name="Staudigel H."/>
            <person name="Tebo B.M."/>
        </authorList>
    </citation>
    <scope>NUCLEOTIDE SEQUENCE [LARGE SCALE GENOMIC DNA]</scope>
    <source>
        <strain evidence="1 2">WC8-2</strain>
    </source>
</reference>
<gene>
    <name evidence="1" type="ORF">WPS_12350</name>
</gene>
<dbReference type="AlphaFoldDB" id="A0AAN1XV46"/>
<keyword evidence="2" id="KW-1185">Reference proteome</keyword>
<accession>A0AAN1XV46</accession>
<dbReference type="EMBL" id="AP025523">
    <property type="protein sequence ID" value="BDE05959.1"/>
    <property type="molecule type" value="Genomic_DNA"/>
</dbReference>
<protein>
    <submittedName>
        <fullName evidence="1">Uncharacterized protein</fullName>
    </submittedName>
</protein>
<sequence>MYKTMKAVYDKGAASGWHLADKLDYFSTVLDAGRAYELRRRDDPQNAALKGITVDLASQLQYDPLISNDAAEWYVRLSATAYANDPQRGAAAQAIIAKLDAEDADPGRLARDADTDAAALAQQFPNDVQALLGQVDADLRAYNLTQDTAWRTLALQRAAQATFPIASVPQDLGRELFPIVDSARNAGAGYSDAERAAARVVASHRASAHGLPVIGRVLSHNVYLVITAPADEYFGRTKLSPIGVRNEITRIGKYLDAGWGGRMTQDTLYVIDSLEDWQHQYPRDYELPRLYKRVYDTLAREDTEAAKEAGKEVRRMLIVAYPNSTEARSFLSS</sequence>
<evidence type="ECO:0000313" key="1">
    <source>
        <dbReference type="EMBL" id="BDE05959.1"/>
    </source>
</evidence>
<organism evidence="1 2">
    <name type="scientific">Vulcanimicrobium alpinum</name>
    <dbReference type="NCBI Taxonomy" id="3016050"/>
    <lineage>
        <taxon>Bacteria</taxon>
        <taxon>Bacillati</taxon>
        <taxon>Vulcanimicrobiota</taxon>
        <taxon>Vulcanimicrobiia</taxon>
        <taxon>Vulcanimicrobiales</taxon>
        <taxon>Vulcanimicrobiaceae</taxon>
        <taxon>Vulcanimicrobium</taxon>
    </lineage>
</organism>
<proteinExistence type="predicted"/>
<dbReference type="KEGG" id="vab:WPS_12350"/>
<name>A0AAN1XV46_UNVUL</name>
<dbReference type="Proteomes" id="UP001317532">
    <property type="component" value="Chromosome"/>
</dbReference>